<dbReference type="InterPro" id="IPR029001">
    <property type="entry name" value="ITPase-like_fam"/>
</dbReference>
<dbReference type="VEuPathDB" id="MicrosporidiaDB:NCER_101274"/>
<dbReference type="Gene3D" id="3.90.950.10">
    <property type="match status" value="1"/>
</dbReference>
<dbReference type="RefSeq" id="XP_024329969.1">
    <property type="nucleotide sequence ID" value="XM_024476692.1"/>
</dbReference>
<dbReference type="VEuPathDB" id="MicrosporidiaDB:AAJ76_970009050"/>
<dbReference type="GeneID" id="36321649"/>
<organism evidence="3 4">
    <name type="scientific">Vairimorpha ceranae</name>
    <dbReference type="NCBI Taxonomy" id="40302"/>
    <lineage>
        <taxon>Eukaryota</taxon>
        <taxon>Fungi</taxon>
        <taxon>Fungi incertae sedis</taxon>
        <taxon>Microsporidia</taxon>
        <taxon>Nosematidae</taxon>
        <taxon>Vairimorpha</taxon>
    </lineage>
</organism>
<evidence type="ECO:0000313" key="4">
    <source>
        <dbReference type="Proteomes" id="UP000034350"/>
    </source>
</evidence>
<dbReference type="Pfam" id="PF01725">
    <property type="entry name" value="Ham1p_like"/>
    <property type="match status" value="1"/>
</dbReference>
<dbReference type="CDD" id="cd00515">
    <property type="entry name" value="HAM1"/>
    <property type="match status" value="1"/>
</dbReference>
<dbReference type="OMA" id="QWDCVFI"/>
<proteinExistence type="inferred from homology"/>
<keyword evidence="4" id="KW-1185">Reference proteome</keyword>
<dbReference type="Proteomes" id="UP000034350">
    <property type="component" value="Unassembled WGS sequence"/>
</dbReference>
<dbReference type="GO" id="GO:0009143">
    <property type="term" value="P:nucleoside triphosphate catabolic process"/>
    <property type="evidence" value="ECO:0007669"/>
    <property type="project" value="InterPro"/>
</dbReference>
<dbReference type="GO" id="GO:0047429">
    <property type="term" value="F:nucleoside triphosphate diphosphatase activity"/>
    <property type="evidence" value="ECO:0007669"/>
    <property type="project" value="InterPro"/>
</dbReference>
<dbReference type="PANTHER" id="PTHR11067:SF9">
    <property type="entry name" value="INOSINE TRIPHOSPHATE PYROPHOSPHATASE"/>
    <property type="match status" value="1"/>
</dbReference>
<dbReference type="InterPro" id="IPR002637">
    <property type="entry name" value="RdgB/HAM1"/>
</dbReference>
<accession>A0A0F9YND3</accession>
<protein>
    <submittedName>
        <fullName evidence="3">Rdgb ham1 family non-canonical purine ntp pyrophosphatase</fullName>
    </submittedName>
</protein>
<comment type="similarity">
    <text evidence="1">Belongs to the HAM1 NTPase family.</text>
</comment>
<dbReference type="AlphaFoldDB" id="A0A0F9YND3"/>
<keyword evidence="2" id="KW-0378">Hydrolase</keyword>
<evidence type="ECO:0000256" key="1">
    <source>
        <dbReference type="ARBA" id="ARBA00008023"/>
    </source>
</evidence>
<name>A0A0F9YND3_9MICR</name>
<dbReference type="OrthoDB" id="6288734at2759"/>
<dbReference type="SUPFAM" id="SSF52972">
    <property type="entry name" value="ITPase-like"/>
    <property type="match status" value="1"/>
</dbReference>
<sequence>MILHFATSNKNKFNEVKDLLDIELKHSHNIELKQLHEDITEIQGSKEDIALDKLKKVCKYHTDKWIIIDDTSIELSALNGFPGPYGKDFLLIGNQCIENLVSKIGRDAVSSCIVGLGNFNKNIYKLFYGKVSGTIIKGKEGGFGFDSIFLPDGSDKVYGDISVTEKNSISHRGEAIRKLLSYITQNKL</sequence>
<dbReference type="EMBL" id="JPQZ01000097">
    <property type="protein sequence ID" value="KKO74227.1"/>
    <property type="molecule type" value="Genomic_DNA"/>
</dbReference>
<dbReference type="GO" id="GO:0005737">
    <property type="term" value="C:cytoplasm"/>
    <property type="evidence" value="ECO:0007669"/>
    <property type="project" value="TreeGrafter"/>
</dbReference>
<comment type="caution">
    <text evidence="3">The sequence shown here is derived from an EMBL/GenBank/DDBJ whole genome shotgun (WGS) entry which is preliminary data.</text>
</comment>
<dbReference type="PANTHER" id="PTHR11067">
    <property type="entry name" value="INOSINE TRIPHOSPHATE PYROPHOSPHATASE/HAM1 PROTEIN"/>
    <property type="match status" value="1"/>
</dbReference>
<reference evidence="3 4" key="1">
    <citation type="journal article" date="2015" name="Environ. Microbiol.">
        <title>Genome analyses suggest the presence of polyploidy and recent human-driven expansions in eight global populations of the honeybee pathogen Nosema ceranae.</title>
        <authorList>
            <person name="Pelin A."/>
            <person name="Selman M."/>
            <person name="Aris-Brosou S."/>
            <person name="Farinelli L."/>
            <person name="Corradi N."/>
        </authorList>
    </citation>
    <scope>NUCLEOTIDE SEQUENCE [LARGE SCALE GENOMIC DNA]</scope>
    <source>
        <strain evidence="3 4">PA08 1199</strain>
    </source>
</reference>
<gene>
    <name evidence="3" type="ORF">AAJ76_970009050</name>
</gene>
<evidence type="ECO:0000256" key="2">
    <source>
        <dbReference type="ARBA" id="ARBA00022801"/>
    </source>
</evidence>
<evidence type="ECO:0000313" key="3">
    <source>
        <dbReference type="EMBL" id="KKO74227.1"/>
    </source>
</evidence>